<dbReference type="InterPro" id="IPR002501">
    <property type="entry name" value="PsdUridine_synth_N"/>
</dbReference>
<dbReference type="InterPro" id="IPR032819">
    <property type="entry name" value="TruB_C"/>
</dbReference>
<evidence type="ECO:0000256" key="2">
    <source>
        <dbReference type="ARBA" id="ARBA00005642"/>
    </source>
</evidence>
<feature type="domain" description="tRNA pseudouridylate synthase B C-terminal" evidence="7">
    <location>
        <begin position="179"/>
        <end position="208"/>
    </location>
</feature>
<dbReference type="PANTHER" id="PTHR13767">
    <property type="entry name" value="TRNA-PSEUDOURIDINE SYNTHASE"/>
    <property type="match status" value="1"/>
</dbReference>
<dbReference type="SUPFAM" id="SSF55120">
    <property type="entry name" value="Pseudouridine synthase"/>
    <property type="match status" value="1"/>
</dbReference>
<name>A0A540WJM3_9BACT</name>
<organism evidence="8 9">
    <name type="scientific">Myxococcus llanfairpwllgwyngyllgogerychwyrndrobwllllantysiliogogogochensis</name>
    <dbReference type="NCBI Taxonomy" id="2590453"/>
    <lineage>
        <taxon>Bacteria</taxon>
        <taxon>Pseudomonadati</taxon>
        <taxon>Myxococcota</taxon>
        <taxon>Myxococcia</taxon>
        <taxon>Myxococcales</taxon>
        <taxon>Cystobacterineae</taxon>
        <taxon>Myxococcaceae</taxon>
        <taxon>Myxococcus</taxon>
    </lineage>
</organism>
<evidence type="ECO:0000313" key="9">
    <source>
        <dbReference type="Proteomes" id="UP000315369"/>
    </source>
</evidence>
<evidence type="ECO:0000259" key="6">
    <source>
        <dbReference type="Pfam" id="PF01509"/>
    </source>
</evidence>
<dbReference type="PANTHER" id="PTHR13767:SF2">
    <property type="entry name" value="PSEUDOURIDYLATE SYNTHASE TRUB1"/>
    <property type="match status" value="1"/>
</dbReference>
<dbReference type="GO" id="GO:1990481">
    <property type="term" value="P:mRNA pseudouridine synthesis"/>
    <property type="evidence" value="ECO:0007669"/>
    <property type="project" value="TreeGrafter"/>
</dbReference>
<evidence type="ECO:0000313" key="8">
    <source>
        <dbReference type="EMBL" id="TQF09226.1"/>
    </source>
</evidence>
<sequence>MTPGLYSVHKPVGPTSFSVVQSFLEEARAVPGKRLPICHGGTLDPFAEGLLLVLVGQTTRLFELLHAVPKTYEADVVWGTETDTGDLHGKPVLQGDVSRLTPGLLDAALAPFVGWHEQVPPATSAKKVGGEPAYRKAHRGEVVELPPSRVYLHSARWLSHELPRTSRLTLTCRGGYYVRSLARDVGRALGCGAHLSTLLRTAIGPWSDPAPGTRVGSQGRALLPWARVRPLTDLEVGELRRERSIPLSGTLPPDWRLPAGFPDPEAPVRGFHQGRLTFLLREREGALWSDTELRGGL</sequence>
<comment type="catalytic activity">
    <reaction evidence="1 5">
        <text>uridine(55) in tRNA = pseudouridine(55) in tRNA</text>
        <dbReference type="Rhea" id="RHEA:42532"/>
        <dbReference type="Rhea" id="RHEA-COMP:10101"/>
        <dbReference type="Rhea" id="RHEA-COMP:10102"/>
        <dbReference type="ChEBI" id="CHEBI:65314"/>
        <dbReference type="ChEBI" id="CHEBI:65315"/>
        <dbReference type="EC" id="5.4.99.25"/>
    </reaction>
</comment>
<evidence type="ECO:0000259" key="7">
    <source>
        <dbReference type="Pfam" id="PF16198"/>
    </source>
</evidence>
<dbReference type="Pfam" id="PF16198">
    <property type="entry name" value="TruB_C_2"/>
    <property type="match status" value="1"/>
</dbReference>
<dbReference type="AlphaFoldDB" id="A0A540WJM3"/>
<dbReference type="Gene3D" id="3.30.2350.10">
    <property type="entry name" value="Pseudouridine synthase"/>
    <property type="match status" value="1"/>
</dbReference>
<keyword evidence="9" id="KW-1185">Reference proteome</keyword>
<dbReference type="OrthoDB" id="9802309at2"/>
<protein>
    <recommendedName>
        <fullName evidence="5">tRNA pseudouridine synthase B</fullName>
        <ecNumber evidence="5">5.4.99.25</ecNumber>
    </recommendedName>
    <alternativeName>
        <fullName evidence="5">tRNA pseudouridine(55) synthase</fullName>
        <shortName evidence="5">Psi55 synthase</shortName>
    </alternativeName>
    <alternativeName>
        <fullName evidence="5">tRNA pseudouridylate synthase</fullName>
    </alternativeName>
    <alternativeName>
        <fullName evidence="5">tRNA-uridine isomerase</fullName>
    </alternativeName>
</protein>
<comment type="function">
    <text evidence="5">Responsible for synthesis of pseudouridine from uracil-55 in the psi GC loop of transfer RNAs.</text>
</comment>
<keyword evidence="3 5" id="KW-0819">tRNA processing</keyword>
<feature type="active site" description="Nucleophile" evidence="5">
    <location>
        <position position="44"/>
    </location>
</feature>
<comment type="similarity">
    <text evidence="2 5">Belongs to the pseudouridine synthase TruB family. Type 1 subfamily.</text>
</comment>
<dbReference type="NCBIfam" id="TIGR00431">
    <property type="entry name" value="TruB"/>
    <property type="match status" value="1"/>
</dbReference>
<reference evidence="8 9" key="1">
    <citation type="submission" date="2019-06" db="EMBL/GenBank/DDBJ databases">
        <authorList>
            <person name="Livingstone P."/>
            <person name="Whitworth D."/>
        </authorList>
    </citation>
    <scope>NUCLEOTIDE SEQUENCE [LARGE SCALE GENOMIC DNA]</scope>
    <source>
        <strain evidence="8 9">AM401</strain>
    </source>
</reference>
<evidence type="ECO:0000256" key="4">
    <source>
        <dbReference type="ARBA" id="ARBA00023235"/>
    </source>
</evidence>
<dbReference type="HAMAP" id="MF_01080">
    <property type="entry name" value="TruB_bact"/>
    <property type="match status" value="1"/>
</dbReference>
<dbReference type="EC" id="5.4.99.25" evidence="5"/>
<dbReference type="InterPro" id="IPR020103">
    <property type="entry name" value="PsdUridine_synth_cat_dom_sf"/>
</dbReference>
<feature type="domain" description="Pseudouridine synthase II N-terminal" evidence="6">
    <location>
        <begin position="37"/>
        <end position="178"/>
    </location>
</feature>
<comment type="caution">
    <text evidence="8">The sequence shown here is derived from an EMBL/GenBank/DDBJ whole genome shotgun (WGS) entry which is preliminary data.</text>
</comment>
<dbReference type="RefSeq" id="WP_141648927.1">
    <property type="nucleotide sequence ID" value="NZ_VIFM01000374.1"/>
</dbReference>
<proteinExistence type="inferred from homology"/>
<accession>A0A540WJM3</accession>
<dbReference type="InterPro" id="IPR014780">
    <property type="entry name" value="tRNA_psdUridine_synth_TruB"/>
</dbReference>
<dbReference type="Proteomes" id="UP000315369">
    <property type="component" value="Unassembled WGS sequence"/>
</dbReference>
<keyword evidence="4 5" id="KW-0413">Isomerase</keyword>
<evidence type="ECO:0000256" key="5">
    <source>
        <dbReference type="HAMAP-Rule" id="MF_01080"/>
    </source>
</evidence>
<dbReference type="GO" id="GO:0031119">
    <property type="term" value="P:tRNA pseudouridine synthesis"/>
    <property type="evidence" value="ECO:0007669"/>
    <property type="project" value="UniProtKB-UniRule"/>
</dbReference>
<evidence type="ECO:0000256" key="3">
    <source>
        <dbReference type="ARBA" id="ARBA00022694"/>
    </source>
</evidence>
<dbReference type="Pfam" id="PF01509">
    <property type="entry name" value="TruB_N"/>
    <property type="match status" value="1"/>
</dbReference>
<dbReference type="EMBL" id="VIFM01000374">
    <property type="protein sequence ID" value="TQF09226.1"/>
    <property type="molecule type" value="Genomic_DNA"/>
</dbReference>
<dbReference type="GO" id="GO:0160148">
    <property type="term" value="F:tRNA pseudouridine(55) synthase activity"/>
    <property type="evidence" value="ECO:0007669"/>
    <property type="project" value="UniProtKB-EC"/>
</dbReference>
<dbReference type="GO" id="GO:0003723">
    <property type="term" value="F:RNA binding"/>
    <property type="evidence" value="ECO:0007669"/>
    <property type="project" value="InterPro"/>
</dbReference>
<gene>
    <name evidence="5 8" type="primary">truB</name>
    <name evidence="8" type="ORF">FJV41_45715</name>
</gene>
<evidence type="ECO:0000256" key="1">
    <source>
        <dbReference type="ARBA" id="ARBA00000385"/>
    </source>
</evidence>